<proteinExistence type="predicted"/>
<protein>
    <submittedName>
        <fullName evidence="1">Uncharacterized protein</fullName>
    </submittedName>
</protein>
<comment type="caution">
    <text evidence="1">The sequence shown here is derived from an EMBL/GenBank/DDBJ whole genome shotgun (WGS) entry which is preliminary data.</text>
</comment>
<evidence type="ECO:0000313" key="1">
    <source>
        <dbReference type="EMBL" id="PMC52958.1"/>
    </source>
</evidence>
<dbReference type="EMBL" id="PNGT01000002">
    <property type="protein sequence ID" value="PMC52958.1"/>
    <property type="molecule type" value="Genomic_DNA"/>
</dbReference>
<accession>A0A2N6SGA3</accession>
<dbReference type="Proteomes" id="UP000235670">
    <property type="component" value="Unassembled WGS sequence"/>
</dbReference>
<reference evidence="1 2" key="1">
    <citation type="submission" date="2017-09" db="EMBL/GenBank/DDBJ databases">
        <title>Bacterial strain isolated from the female urinary microbiota.</title>
        <authorList>
            <person name="Thomas-White K."/>
            <person name="Kumar N."/>
            <person name="Forster S."/>
            <person name="Putonti C."/>
            <person name="Lawley T."/>
            <person name="Wolfe A.J."/>
        </authorList>
    </citation>
    <scope>NUCLEOTIDE SEQUENCE [LARGE SCALE GENOMIC DNA]</scope>
    <source>
        <strain evidence="1 2">UMB0186</strain>
    </source>
</reference>
<dbReference type="STRING" id="84135.GCA_001052115_00774"/>
<dbReference type="RefSeq" id="WP_102189634.1">
    <property type="nucleotide sequence ID" value="NZ_PNGT01000002.1"/>
</dbReference>
<dbReference type="AlphaFoldDB" id="A0A2N6SGA3"/>
<sequence>MYQTSVNFNKTIKNKSRKYFWTGEIVLKTGKIINFDDKHILKDSGYISNSCSGSNEIELGSVYAAEIGITLKLDELKEITLEGSIIKLYFNLVLGNNKTEKIPLGIFETTEANRTKKFVEIKGYDFMVKFNKTLSFKETSGTIYELLEFCCKKCSVELGISKEEIEKLPNGVERVGIYAEHDIETYRDLIHYISAATASFATIDRFGKLILKRFNTNSNYEIKEIDRYELSISDFTTRYTAVQSTNLKTKISEYYSKENDNALTMNIGVNPLMQLGLPEKRVRMCKAILEEVATFDYTPLDSVVVSNPAFEVGDKITFKVGVESYHTIVTSIEYKIHGKYRIKSVGKNALLSKGKSKQDKNIQGILQTIESDRVKVNAYINGTEIKIGQNSQTIIDIEFASSKETDAFFIATVLFDVKSLKKHIEETVTLKDEKEEKKLTLIREVEEDQKLNIIYSLNELTIKNHIPKFIAKVGSQMVTLFYPLINLKEKVINRFTVDFELEKGSLVIPIEGISAAIIGSALGGDVPWDGKIKVNENLGKLTLSHRKQVDLSEGSIEVETYDVPKYEFSDVIIKNDLNRKFVFGNIEENVEVEEKNER</sequence>
<evidence type="ECO:0000313" key="2">
    <source>
        <dbReference type="Proteomes" id="UP000235670"/>
    </source>
</evidence>
<dbReference type="OrthoDB" id="1762650at2"/>
<name>A0A2N6SGA3_9BACL</name>
<organism evidence="1 2">
    <name type="scientific">Gemella sanguinis</name>
    <dbReference type="NCBI Taxonomy" id="84135"/>
    <lineage>
        <taxon>Bacteria</taxon>
        <taxon>Bacillati</taxon>
        <taxon>Bacillota</taxon>
        <taxon>Bacilli</taxon>
        <taxon>Bacillales</taxon>
        <taxon>Gemellaceae</taxon>
        <taxon>Gemella</taxon>
    </lineage>
</organism>
<gene>
    <name evidence="1" type="ORF">CJ218_03435</name>
</gene>